<dbReference type="SUPFAM" id="SSF46894">
    <property type="entry name" value="C-terminal effector domain of the bipartite response regulators"/>
    <property type="match status" value="1"/>
</dbReference>
<dbReference type="CDD" id="cd17535">
    <property type="entry name" value="REC_NarL-like"/>
    <property type="match status" value="1"/>
</dbReference>
<keyword evidence="5" id="KW-0804">Transcription</keyword>
<evidence type="ECO:0000256" key="3">
    <source>
        <dbReference type="ARBA" id="ARBA00023015"/>
    </source>
</evidence>
<evidence type="ECO:0000313" key="12">
    <source>
        <dbReference type="EMBL" id="RGW33974.1"/>
    </source>
</evidence>
<organism evidence="10 13">
    <name type="scientific">Agathobacter rectalis</name>
    <dbReference type="NCBI Taxonomy" id="39491"/>
    <lineage>
        <taxon>Bacteria</taxon>
        <taxon>Bacillati</taxon>
        <taxon>Bacillota</taxon>
        <taxon>Clostridia</taxon>
        <taxon>Lachnospirales</taxon>
        <taxon>Lachnospiraceae</taxon>
        <taxon>Agathobacter</taxon>
    </lineage>
</organism>
<name>A0A173VQF4_9FIRM</name>
<evidence type="ECO:0000259" key="8">
    <source>
        <dbReference type="PROSITE" id="PS50043"/>
    </source>
</evidence>
<dbReference type="SMART" id="SM00421">
    <property type="entry name" value="HTH_LUXR"/>
    <property type="match status" value="1"/>
</dbReference>
<dbReference type="InterPro" id="IPR001789">
    <property type="entry name" value="Sig_transdc_resp-reg_receiver"/>
</dbReference>
<evidence type="ECO:0000256" key="2">
    <source>
        <dbReference type="ARBA" id="ARBA00022553"/>
    </source>
</evidence>
<dbReference type="InterPro" id="IPR058245">
    <property type="entry name" value="NreC/VraR/RcsB-like_REC"/>
</dbReference>
<evidence type="ECO:0000256" key="6">
    <source>
        <dbReference type="ARBA" id="ARBA00024867"/>
    </source>
</evidence>
<dbReference type="GO" id="GO:0006355">
    <property type="term" value="P:regulation of DNA-templated transcription"/>
    <property type="evidence" value="ECO:0007669"/>
    <property type="project" value="InterPro"/>
</dbReference>
<evidence type="ECO:0000313" key="11">
    <source>
        <dbReference type="EMBL" id="NSC77945.1"/>
    </source>
</evidence>
<keyword evidence="3" id="KW-0805">Transcription regulation</keyword>
<evidence type="ECO:0000313" key="10">
    <source>
        <dbReference type="EMBL" id="CUN29739.1"/>
    </source>
</evidence>
<evidence type="ECO:0000313" key="14">
    <source>
        <dbReference type="Proteomes" id="UP000286581"/>
    </source>
</evidence>
<dbReference type="PANTHER" id="PTHR43214">
    <property type="entry name" value="TWO-COMPONENT RESPONSE REGULATOR"/>
    <property type="match status" value="1"/>
</dbReference>
<dbReference type="InterPro" id="IPR000792">
    <property type="entry name" value="Tscrpt_reg_LuxR_C"/>
</dbReference>
<dbReference type="InterPro" id="IPR039420">
    <property type="entry name" value="WalR-like"/>
</dbReference>
<dbReference type="CDD" id="cd06170">
    <property type="entry name" value="LuxR_C_like"/>
    <property type="match status" value="1"/>
</dbReference>
<dbReference type="SUPFAM" id="SSF52172">
    <property type="entry name" value="CheY-like"/>
    <property type="match status" value="1"/>
</dbReference>
<evidence type="ECO:0000313" key="13">
    <source>
        <dbReference type="Proteomes" id="UP000095673"/>
    </source>
</evidence>
<evidence type="ECO:0000256" key="1">
    <source>
        <dbReference type="ARBA" id="ARBA00018672"/>
    </source>
</evidence>
<evidence type="ECO:0000256" key="7">
    <source>
        <dbReference type="PROSITE-ProRule" id="PRU00169"/>
    </source>
</evidence>
<dbReference type="InterPro" id="IPR016032">
    <property type="entry name" value="Sig_transdc_resp-reg_C-effctor"/>
</dbReference>
<dbReference type="Gene3D" id="1.10.10.10">
    <property type="entry name" value="Winged helix-like DNA-binding domain superfamily/Winged helix DNA-binding domain"/>
    <property type="match status" value="1"/>
</dbReference>
<dbReference type="EMBL" id="JAAIMP010000019">
    <property type="protein sequence ID" value="NSC77945.1"/>
    <property type="molecule type" value="Genomic_DNA"/>
</dbReference>
<evidence type="ECO:0000256" key="5">
    <source>
        <dbReference type="ARBA" id="ARBA00023163"/>
    </source>
</evidence>
<dbReference type="OrthoDB" id="9779069at2"/>
<evidence type="ECO:0000259" key="9">
    <source>
        <dbReference type="PROSITE" id="PS50110"/>
    </source>
</evidence>
<keyword evidence="2 7" id="KW-0597">Phosphoprotein</keyword>
<dbReference type="Pfam" id="PF00072">
    <property type="entry name" value="Response_reg"/>
    <property type="match status" value="1"/>
</dbReference>
<dbReference type="Proteomes" id="UP000286581">
    <property type="component" value="Unassembled WGS sequence"/>
</dbReference>
<dbReference type="Pfam" id="PF00196">
    <property type="entry name" value="GerE"/>
    <property type="match status" value="1"/>
</dbReference>
<dbReference type="Gene3D" id="3.40.50.2300">
    <property type="match status" value="1"/>
</dbReference>
<feature type="domain" description="Response regulatory" evidence="9">
    <location>
        <begin position="2"/>
        <end position="121"/>
    </location>
</feature>
<gene>
    <name evidence="10" type="primary">comA</name>
    <name evidence="12" type="ORF">DWV78_16015</name>
    <name evidence="10" type="ORF">ERS852580_03453</name>
    <name evidence="11" type="ORF">G4312_11795</name>
</gene>
<sequence>MRILLIDDHKLIVEGIKNSLSNYMTNVVIDVISDLHNYNIIDIVSRYDILILDINLNKGGDMDGLSLAKKILDVYPEKKICFLTGFDLPGYENEARRIGAYGFISKEVGIEELVNTIKMIMQGETVFPTKRIWLEELTEKEREILELYCHGHSRKDITYILGISMRTLANHLNVIYEKLDVSNYQEMVQKAIRMGYLLPKGEE</sequence>
<feature type="modified residue" description="4-aspartylphosphate" evidence="7">
    <location>
        <position position="53"/>
    </location>
</feature>
<dbReference type="RefSeq" id="WP_055238818.1">
    <property type="nucleotide sequence ID" value="NZ_CYXM01000029.1"/>
</dbReference>
<accession>A0A173VQF4</accession>
<dbReference type="GO" id="GO:0000160">
    <property type="term" value="P:phosphorelay signal transduction system"/>
    <property type="evidence" value="ECO:0007669"/>
    <property type="project" value="InterPro"/>
</dbReference>
<keyword evidence="4 12" id="KW-0238">DNA-binding</keyword>
<dbReference type="PRINTS" id="PR00038">
    <property type="entry name" value="HTHLUXR"/>
</dbReference>
<dbReference type="EMBL" id="QSAE01000108">
    <property type="protein sequence ID" value="RGW33974.1"/>
    <property type="molecule type" value="Genomic_DNA"/>
</dbReference>
<dbReference type="InterPro" id="IPR036388">
    <property type="entry name" value="WH-like_DNA-bd_sf"/>
</dbReference>
<dbReference type="PROSITE" id="PS50110">
    <property type="entry name" value="RESPONSE_REGULATORY"/>
    <property type="match status" value="1"/>
</dbReference>
<proteinExistence type="predicted"/>
<dbReference type="GO" id="GO:0003677">
    <property type="term" value="F:DNA binding"/>
    <property type="evidence" value="ECO:0007669"/>
    <property type="project" value="UniProtKB-KW"/>
</dbReference>
<feature type="domain" description="HTH luxR-type" evidence="8">
    <location>
        <begin position="130"/>
        <end position="195"/>
    </location>
</feature>
<reference evidence="11" key="3">
    <citation type="journal article" date="2020" name="Cell Host Microbe">
        <title>Functional and Genomic Variation between Human-Derived Isolates of Lachnospiraceae Reveals Inter- and Intra-Species Diversity.</title>
        <authorList>
            <person name="Sorbara M.T."/>
            <person name="Littmann E.R."/>
            <person name="Fontana E."/>
            <person name="Moody T.U."/>
            <person name="Kohout C.E."/>
            <person name="Gjonbalaj M."/>
            <person name="Eaton V."/>
            <person name="Seok R."/>
            <person name="Leiner I.M."/>
            <person name="Pamer E.G."/>
        </authorList>
    </citation>
    <scope>NUCLEOTIDE SEQUENCE</scope>
    <source>
        <strain evidence="11">MSK.16.45</strain>
    </source>
</reference>
<dbReference type="AlphaFoldDB" id="A0A173VQF4"/>
<dbReference type="SMART" id="SM00448">
    <property type="entry name" value="REC"/>
    <property type="match status" value="1"/>
</dbReference>
<dbReference type="InterPro" id="IPR011006">
    <property type="entry name" value="CheY-like_superfamily"/>
</dbReference>
<dbReference type="PROSITE" id="PS50043">
    <property type="entry name" value="HTH_LUXR_2"/>
    <property type="match status" value="1"/>
</dbReference>
<dbReference type="Proteomes" id="UP000095673">
    <property type="component" value="Unassembled WGS sequence"/>
</dbReference>
<reference evidence="10 13" key="1">
    <citation type="submission" date="2015-09" db="EMBL/GenBank/DDBJ databases">
        <authorList>
            <consortium name="Pathogen Informatics"/>
        </authorList>
    </citation>
    <scope>NUCLEOTIDE SEQUENCE [LARGE SCALE GENOMIC DNA]</scope>
    <source>
        <strain evidence="10 13">2789STDY5834968</strain>
    </source>
</reference>
<reference evidence="11" key="4">
    <citation type="submission" date="2020-02" db="EMBL/GenBank/DDBJ databases">
        <authorList>
            <person name="Littmann E."/>
            <person name="Sorbara M."/>
        </authorList>
    </citation>
    <scope>NUCLEOTIDE SEQUENCE</scope>
    <source>
        <strain evidence="11">MSK.16.45</strain>
    </source>
</reference>
<reference evidence="12 14" key="2">
    <citation type="submission" date="2018-08" db="EMBL/GenBank/DDBJ databases">
        <title>A genome reference for cultivated species of the human gut microbiota.</title>
        <authorList>
            <person name="Zou Y."/>
            <person name="Xue W."/>
            <person name="Luo G."/>
        </authorList>
    </citation>
    <scope>NUCLEOTIDE SEQUENCE [LARGE SCALE GENOMIC DNA]</scope>
    <source>
        <strain evidence="12 14">AF12-8</strain>
    </source>
</reference>
<protein>
    <recommendedName>
        <fullName evidence="1">Stage 0 sporulation protein A homolog</fullName>
    </recommendedName>
</protein>
<dbReference type="Proteomes" id="UP001193756">
    <property type="component" value="Unassembled WGS sequence"/>
</dbReference>
<evidence type="ECO:0000256" key="4">
    <source>
        <dbReference type="ARBA" id="ARBA00023125"/>
    </source>
</evidence>
<dbReference type="EMBL" id="CYXM01000029">
    <property type="protein sequence ID" value="CUN29739.1"/>
    <property type="molecule type" value="Genomic_DNA"/>
</dbReference>
<comment type="function">
    <text evidence="6">May play the central regulatory role in sporulation. It may be an element of the effector pathway responsible for the activation of sporulation genes in response to nutritional stress. Spo0A may act in concert with spo0H (a sigma factor) to control the expression of some genes that are critical to the sporulation process.</text>
</comment>